<evidence type="ECO:0000256" key="6">
    <source>
        <dbReference type="ARBA" id="ARBA00023128"/>
    </source>
</evidence>
<evidence type="ECO:0000256" key="5">
    <source>
        <dbReference type="ARBA" id="ARBA00023010"/>
    </source>
</evidence>
<dbReference type="GO" id="GO:0046872">
    <property type="term" value="F:metal ion binding"/>
    <property type="evidence" value="ECO:0007669"/>
    <property type="project" value="UniProtKB-KW"/>
</dbReference>
<organism evidence="10 11">
    <name type="scientific">Intoshia linei</name>
    <dbReference type="NCBI Taxonomy" id="1819745"/>
    <lineage>
        <taxon>Eukaryota</taxon>
        <taxon>Metazoa</taxon>
        <taxon>Spiralia</taxon>
        <taxon>Lophotrochozoa</taxon>
        <taxon>Mesozoa</taxon>
        <taxon>Orthonectida</taxon>
        <taxon>Rhopaluridae</taxon>
        <taxon>Intoshia</taxon>
    </lineage>
</organism>
<name>A0A177B8B0_9BILA</name>
<comment type="caution">
    <text evidence="10">The sequence shown here is derived from an EMBL/GenBank/DDBJ whole genome shotgun (WGS) entry which is preliminary data.</text>
</comment>
<evidence type="ECO:0000313" key="11">
    <source>
        <dbReference type="Proteomes" id="UP000078046"/>
    </source>
</evidence>
<comment type="function">
    <text evidence="8">Mitochondrial intermembrane chaperone that participates in the import and insertion of some multi-pass transmembrane proteins into the mitochondrial inner membrane. Also required for the transfer of beta-barrel precursors from the TOM complex to the sorting and assembly machinery (SAM complex) of the outer membrane. Acts as a chaperone-like protein that protects the hydrophobic precursors from aggregation and guide them through the mitochondrial intermembrane space.</text>
</comment>
<dbReference type="PANTHER" id="PTHR13172">
    <property type="entry name" value="MITOCHONDRIAL IMPORT INNER MEMBRANE TRANSLOCASE SUBUNIT TIM9B"/>
    <property type="match status" value="1"/>
</dbReference>
<sequence>MSNDIVKLDVNTEASYSQIKEFLEVYNKISQKCFKACVFDFTNRTINSNEKSCAENYMNKYLKMTERMSGRFGALQLQRLEESKKK</sequence>
<dbReference type="OrthoDB" id="1551503at2759"/>
<keyword evidence="7 8" id="KW-1015">Disulfide bond</keyword>
<protein>
    <recommendedName>
        <fullName evidence="8">Mitochondrial import inner membrane translocase subunit</fullName>
    </recommendedName>
</protein>
<dbReference type="Proteomes" id="UP000078046">
    <property type="component" value="Unassembled WGS sequence"/>
</dbReference>
<keyword evidence="4 8" id="KW-0653">Protein transport</keyword>
<keyword evidence="11" id="KW-1185">Reference proteome</keyword>
<keyword evidence="1 8" id="KW-0813">Transport</keyword>
<evidence type="ECO:0000256" key="4">
    <source>
        <dbReference type="ARBA" id="ARBA00022927"/>
    </source>
</evidence>
<comment type="subcellular location">
    <subcellularLocation>
        <location evidence="8">Mitochondrion inner membrane</location>
        <topology evidence="8">Peripheral membrane protein</topology>
        <orientation evidence="8">Intermembrane side</orientation>
    </subcellularLocation>
</comment>
<accession>A0A177B8B0</accession>
<comment type="subunit">
    <text evidence="8">Heterohexamer.</text>
</comment>
<evidence type="ECO:0000313" key="10">
    <source>
        <dbReference type="EMBL" id="OAF70549.1"/>
    </source>
</evidence>
<keyword evidence="3" id="KW-0862">Zinc</keyword>
<evidence type="ECO:0000256" key="1">
    <source>
        <dbReference type="ARBA" id="ARBA00022448"/>
    </source>
</evidence>
<keyword evidence="5 8" id="KW-0811">Translocation</keyword>
<keyword evidence="2" id="KW-0479">Metal-binding</keyword>
<keyword evidence="8" id="KW-0472">Membrane</keyword>
<evidence type="ECO:0000256" key="7">
    <source>
        <dbReference type="ARBA" id="ARBA00023157"/>
    </source>
</evidence>
<comment type="domain">
    <text evidence="8">The twin CX3C motif contains 4 conserved Cys residues that form 2 disulfide bonds in the mitochondrial intermembrane space.</text>
</comment>
<proteinExistence type="inferred from homology"/>
<dbReference type="Gene3D" id="1.10.287.810">
    <property type="entry name" value="Mitochondrial import inner membrane translocase subunit tim13 like domains"/>
    <property type="match status" value="1"/>
</dbReference>
<keyword evidence="8" id="KW-0999">Mitochondrion inner membrane</keyword>
<evidence type="ECO:0000256" key="3">
    <source>
        <dbReference type="ARBA" id="ARBA00022833"/>
    </source>
</evidence>
<dbReference type="GO" id="GO:0015031">
    <property type="term" value="P:protein transport"/>
    <property type="evidence" value="ECO:0007669"/>
    <property type="project" value="UniProtKB-KW"/>
</dbReference>
<evidence type="ECO:0000256" key="2">
    <source>
        <dbReference type="ARBA" id="ARBA00022723"/>
    </source>
</evidence>
<dbReference type="GO" id="GO:0005743">
    <property type="term" value="C:mitochondrial inner membrane"/>
    <property type="evidence" value="ECO:0007669"/>
    <property type="project" value="UniProtKB-SubCell"/>
</dbReference>
<dbReference type="InterPro" id="IPR035427">
    <property type="entry name" value="Tim10-like_dom_sf"/>
</dbReference>
<dbReference type="AlphaFoldDB" id="A0A177B8B0"/>
<keyword evidence="8" id="KW-0143">Chaperone</keyword>
<gene>
    <name evidence="10" type="ORF">A3Q56_01703</name>
</gene>
<reference evidence="10 11" key="1">
    <citation type="submission" date="2016-04" db="EMBL/GenBank/DDBJ databases">
        <title>The genome of Intoshia linei affirms orthonectids as highly simplified spiralians.</title>
        <authorList>
            <person name="Mikhailov K.V."/>
            <person name="Slusarev G.S."/>
            <person name="Nikitin M.A."/>
            <person name="Logacheva M.D."/>
            <person name="Penin A."/>
            <person name="Aleoshin V."/>
            <person name="Panchin Y.V."/>
        </authorList>
    </citation>
    <scope>NUCLEOTIDE SEQUENCE [LARGE SCALE GENOMIC DNA]</scope>
    <source>
        <strain evidence="10">Intl2013</strain>
        <tissue evidence="10">Whole animal</tissue>
    </source>
</reference>
<dbReference type="Pfam" id="PF02953">
    <property type="entry name" value="zf-Tim10_DDP"/>
    <property type="match status" value="1"/>
</dbReference>
<dbReference type="EMBL" id="LWCA01000134">
    <property type="protein sequence ID" value="OAF70549.1"/>
    <property type="molecule type" value="Genomic_DNA"/>
</dbReference>
<dbReference type="InterPro" id="IPR050673">
    <property type="entry name" value="Mito_inner_translocase_sub"/>
</dbReference>
<keyword evidence="6 8" id="KW-0496">Mitochondrion</keyword>
<feature type="domain" description="Tim10-like" evidence="9">
    <location>
        <begin position="17"/>
        <end position="73"/>
    </location>
</feature>
<comment type="similarity">
    <text evidence="8">Belongs to the small Tim family.</text>
</comment>
<evidence type="ECO:0000259" key="9">
    <source>
        <dbReference type="Pfam" id="PF02953"/>
    </source>
</evidence>
<dbReference type="SUPFAM" id="SSF144122">
    <property type="entry name" value="Tim10-like"/>
    <property type="match status" value="1"/>
</dbReference>
<evidence type="ECO:0000256" key="8">
    <source>
        <dbReference type="RuleBase" id="RU367043"/>
    </source>
</evidence>
<dbReference type="InterPro" id="IPR004217">
    <property type="entry name" value="Tim10-like"/>
</dbReference>